<feature type="compositionally biased region" description="Polar residues" evidence="1">
    <location>
        <begin position="310"/>
        <end position="322"/>
    </location>
</feature>
<evidence type="ECO:0000313" key="2">
    <source>
        <dbReference type="EMBL" id="OWZ16765.1"/>
    </source>
</evidence>
<reference evidence="3" key="1">
    <citation type="submission" date="2017-03" db="EMBL/GenBank/DDBJ databases">
        <title>Phytopthora megakarya and P. palmivora, two closely related causual agents of cacao black pod achieved similar genome size and gene model numbers by different mechanisms.</title>
        <authorList>
            <person name="Ali S."/>
            <person name="Shao J."/>
            <person name="Larry D.J."/>
            <person name="Kronmiller B."/>
            <person name="Shen D."/>
            <person name="Strem M.D."/>
            <person name="Melnick R.L."/>
            <person name="Guiltinan M.J."/>
            <person name="Tyler B.M."/>
            <person name="Meinhardt L.W."/>
            <person name="Bailey B.A."/>
        </authorList>
    </citation>
    <scope>NUCLEOTIDE SEQUENCE [LARGE SCALE GENOMIC DNA]</scope>
    <source>
        <strain evidence="3">zdho120</strain>
    </source>
</reference>
<comment type="caution">
    <text evidence="2">The sequence shown here is derived from an EMBL/GenBank/DDBJ whole genome shotgun (WGS) entry which is preliminary data.</text>
</comment>
<evidence type="ECO:0000313" key="3">
    <source>
        <dbReference type="Proteomes" id="UP000198211"/>
    </source>
</evidence>
<accession>A0A225WGM4</accession>
<feature type="compositionally biased region" description="Acidic residues" evidence="1">
    <location>
        <begin position="272"/>
        <end position="304"/>
    </location>
</feature>
<feature type="compositionally biased region" description="Basic and acidic residues" evidence="1">
    <location>
        <begin position="127"/>
        <end position="136"/>
    </location>
</feature>
<gene>
    <name evidence="2" type="ORF">PHMEG_0009393</name>
</gene>
<feature type="region of interest" description="Disordered" evidence="1">
    <location>
        <begin position="393"/>
        <end position="417"/>
    </location>
</feature>
<evidence type="ECO:0000256" key="1">
    <source>
        <dbReference type="SAM" id="MobiDB-lite"/>
    </source>
</evidence>
<proteinExistence type="predicted"/>
<dbReference type="AlphaFoldDB" id="A0A225WGM4"/>
<feature type="region of interest" description="Disordered" evidence="1">
    <location>
        <begin position="106"/>
        <end position="162"/>
    </location>
</feature>
<feature type="region of interest" description="Disordered" evidence="1">
    <location>
        <begin position="271"/>
        <end position="338"/>
    </location>
</feature>
<name>A0A225WGM4_9STRA</name>
<protein>
    <submittedName>
        <fullName evidence="2">Uncharacterized protein</fullName>
    </submittedName>
</protein>
<feature type="compositionally biased region" description="Polar residues" evidence="1">
    <location>
        <begin position="397"/>
        <end position="411"/>
    </location>
</feature>
<sequence>MSDLPVKRKKKRYFFLPRDDLLMLETVLNERDFFCLGRARRVAAWDVITDTLNRQGVLATNHTLRCRLARLVREFQEKLIQGKDPDEFTPLEQLLDQYSQAEAHFEESRLASRQKHSQEPNAQYRRLSVEGRRNSSDSETEDEFRGTGSRVQSVSARLDSSPENQIRKKRFYFKEKHDVILLKAALNDEGITKPSGTKKPAWKRIQAAVNSQGVDVKAHSIRTRLRLMVRTHRREESTWDMDQFELSERQKLLRAYCKKLDEEIQIYGYDEQSFETEDQSVDPTTEEQSFEATDDDLVAYDDNNDDRHTALNSPQNVELSAESSERTQNDVPTELPGSFLSADEEDIVIVPSTSISRTQEDVTSSSDTPAASLIFSAAQNAFIIQGRGEITNPVRASDTSTMSINPAQGGSYTEDGENIEPASKRQKLGVETILERFITDQNERQKEQQEHDRTRSSEQQELQRQTIDLQQRSLDIQEKAMQMQERLMALMEKVMDKLG</sequence>
<dbReference type="Proteomes" id="UP000198211">
    <property type="component" value="Unassembled WGS sequence"/>
</dbReference>
<keyword evidence="3" id="KW-1185">Reference proteome</keyword>
<dbReference type="OrthoDB" id="126832at2759"/>
<feature type="compositionally biased region" description="Basic and acidic residues" evidence="1">
    <location>
        <begin position="438"/>
        <end position="458"/>
    </location>
</feature>
<dbReference type="EMBL" id="NBNE01000875">
    <property type="protein sequence ID" value="OWZ16765.1"/>
    <property type="molecule type" value="Genomic_DNA"/>
</dbReference>
<organism evidence="2 3">
    <name type="scientific">Phytophthora megakarya</name>
    <dbReference type="NCBI Taxonomy" id="4795"/>
    <lineage>
        <taxon>Eukaryota</taxon>
        <taxon>Sar</taxon>
        <taxon>Stramenopiles</taxon>
        <taxon>Oomycota</taxon>
        <taxon>Peronosporomycetes</taxon>
        <taxon>Peronosporales</taxon>
        <taxon>Peronosporaceae</taxon>
        <taxon>Phytophthora</taxon>
    </lineage>
</organism>
<feature type="region of interest" description="Disordered" evidence="1">
    <location>
        <begin position="438"/>
        <end position="466"/>
    </location>
</feature>